<dbReference type="EMBL" id="LCFK01000012">
    <property type="protein sequence ID" value="KKS94363.1"/>
    <property type="molecule type" value="Genomic_DNA"/>
</dbReference>
<accession>A0A0G1G5U6</accession>
<evidence type="ECO:0000313" key="1">
    <source>
        <dbReference type="EMBL" id="KKS94363.1"/>
    </source>
</evidence>
<evidence type="ECO:0000313" key="2">
    <source>
        <dbReference type="Proteomes" id="UP000033980"/>
    </source>
</evidence>
<sequence length="232" mass="26562">MTDLLIEVESIQKTGERLEDPKYLPSENELIKLFQPDIVGLDWLGFIDEVYKKIGYEIITNEYIEAVTKYLSRRVEEINAENDKRVVILEVGAGTGRLSHFIDESLKSKSQNYDVVSTDLSLDNSQNLRTVEQLGYEEAIEKYHPDIIICSWMPSGQDWTPTFRNNQSTKEYILIGIEGGRTGNENTYKEVEGFTKAELIPEVNQFGLESSPYNLTIGGKVKKSKTYSFRRN</sequence>
<gene>
    <name evidence="1" type="ORF">UV68_C0012G0002</name>
</gene>
<dbReference type="InterPro" id="IPR029063">
    <property type="entry name" value="SAM-dependent_MTases_sf"/>
</dbReference>
<dbReference type="SUPFAM" id="SSF53335">
    <property type="entry name" value="S-adenosyl-L-methionine-dependent methyltransferases"/>
    <property type="match status" value="1"/>
</dbReference>
<reference evidence="1 2" key="1">
    <citation type="journal article" date="2015" name="Nature">
        <title>rRNA introns, odd ribosomes, and small enigmatic genomes across a large radiation of phyla.</title>
        <authorList>
            <person name="Brown C.T."/>
            <person name="Hug L.A."/>
            <person name="Thomas B.C."/>
            <person name="Sharon I."/>
            <person name="Castelle C.J."/>
            <person name="Singh A."/>
            <person name="Wilkins M.J."/>
            <person name="Williams K.H."/>
            <person name="Banfield J.F."/>
        </authorList>
    </citation>
    <scope>NUCLEOTIDE SEQUENCE [LARGE SCALE GENOMIC DNA]</scope>
</reference>
<name>A0A0G1G5U6_9BACT</name>
<comment type="caution">
    <text evidence="1">The sequence shown here is derived from an EMBL/GenBank/DDBJ whole genome shotgun (WGS) entry which is preliminary data.</text>
</comment>
<evidence type="ECO:0008006" key="3">
    <source>
        <dbReference type="Google" id="ProtNLM"/>
    </source>
</evidence>
<protein>
    <recommendedName>
        <fullName evidence="3">Methyltransferase domain-containing protein</fullName>
    </recommendedName>
</protein>
<proteinExistence type="predicted"/>
<organism evidence="1 2">
    <name type="scientific">Candidatus Collierbacteria bacterium GW2011_GWC2_43_12</name>
    <dbReference type="NCBI Taxonomy" id="1618390"/>
    <lineage>
        <taxon>Bacteria</taxon>
        <taxon>Candidatus Collieribacteriota</taxon>
    </lineage>
</organism>
<dbReference type="Gene3D" id="3.40.50.150">
    <property type="entry name" value="Vaccinia Virus protein VP39"/>
    <property type="match status" value="1"/>
</dbReference>
<dbReference type="AlphaFoldDB" id="A0A0G1G5U6"/>
<dbReference type="Proteomes" id="UP000033980">
    <property type="component" value="Unassembled WGS sequence"/>
</dbReference>